<evidence type="ECO:0008006" key="4">
    <source>
        <dbReference type="Google" id="ProtNLM"/>
    </source>
</evidence>
<dbReference type="AlphaFoldDB" id="A0A165P8G6"/>
<name>A0A165P8G6_EXIGL</name>
<evidence type="ECO:0000313" key="3">
    <source>
        <dbReference type="Proteomes" id="UP000077266"/>
    </source>
</evidence>
<reference evidence="2 3" key="1">
    <citation type="journal article" date="2016" name="Mol. Biol. Evol.">
        <title>Comparative Genomics of Early-Diverging Mushroom-Forming Fungi Provides Insights into the Origins of Lignocellulose Decay Capabilities.</title>
        <authorList>
            <person name="Nagy L.G."/>
            <person name="Riley R."/>
            <person name="Tritt A."/>
            <person name="Adam C."/>
            <person name="Daum C."/>
            <person name="Floudas D."/>
            <person name="Sun H."/>
            <person name="Yadav J.S."/>
            <person name="Pangilinan J."/>
            <person name="Larsson K.H."/>
            <person name="Matsuura K."/>
            <person name="Barry K."/>
            <person name="Labutti K."/>
            <person name="Kuo R."/>
            <person name="Ohm R.A."/>
            <person name="Bhattacharya S.S."/>
            <person name="Shirouzu T."/>
            <person name="Yoshinaga Y."/>
            <person name="Martin F.M."/>
            <person name="Grigoriev I.V."/>
            <person name="Hibbett D.S."/>
        </authorList>
    </citation>
    <scope>NUCLEOTIDE SEQUENCE [LARGE SCALE GENOMIC DNA]</scope>
    <source>
        <strain evidence="2 3">HHB12029</strain>
    </source>
</reference>
<dbReference type="OrthoDB" id="3365698at2759"/>
<proteinExistence type="predicted"/>
<evidence type="ECO:0000256" key="1">
    <source>
        <dbReference type="SAM" id="Coils"/>
    </source>
</evidence>
<protein>
    <recommendedName>
        <fullName evidence="4">F-box domain-containing protein</fullName>
    </recommendedName>
</protein>
<gene>
    <name evidence="2" type="ORF">EXIGLDRAFT_716445</name>
</gene>
<keyword evidence="3" id="KW-1185">Reference proteome</keyword>
<dbReference type="InParanoid" id="A0A165P8G6"/>
<evidence type="ECO:0000313" key="2">
    <source>
        <dbReference type="EMBL" id="KZW01795.1"/>
    </source>
</evidence>
<accession>A0A165P8G6</accession>
<organism evidence="2 3">
    <name type="scientific">Exidia glandulosa HHB12029</name>
    <dbReference type="NCBI Taxonomy" id="1314781"/>
    <lineage>
        <taxon>Eukaryota</taxon>
        <taxon>Fungi</taxon>
        <taxon>Dikarya</taxon>
        <taxon>Basidiomycota</taxon>
        <taxon>Agaricomycotina</taxon>
        <taxon>Agaricomycetes</taxon>
        <taxon>Auriculariales</taxon>
        <taxon>Exidiaceae</taxon>
        <taxon>Exidia</taxon>
    </lineage>
</organism>
<sequence>MTLDPNRYADPLEATSLRARITDDELELEALSRRRQNADQALDEAEARFREVEVQYNHLKALRNNAQEYVKGIQRRQTEQVAAMAKHRAFFHPVRKVPLHILGEIFALCLVQPRDDGTYQANADSAYIWLGRHAIRRRRRPFAFARVCKRWRQASLSNPQAWAYLEIPLDDIDKYNEGRYFSDIDLILSRSRSAPLVIRLHRTGAQPHSDLDLKAVTRIVPAMHRCYALQIDIKLLHEQDVLLQILTAPAPGLVYASLEAADPKSIEAVSDSTLLPDATRLKVLSSRHIFVAGTTSIPTLRKAKLRTARPNDVLHLLRTSPDLEDLTLVDVSLLISKRKKHPVQERLLIAVAADNLRRLTIEGPKADAAYEAVKQRVTFSDNIITILNRLGPTFQ</sequence>
<dbReference type="EMBL" id="KV425891">
    <property type="protein sequence ID" value="KZW01795.1"/>
    <property type="molecule type" value="Genomic_DNA"/>
</dbReference>
<feature type="coiled-coil region" evidence="1">
    <location>
        <begin position="14"/>
        <end position="62"/>
    </location>
</feature>
<dbReference type="Proteomes" id="UP000077266">
    <property type="component" value="Unassembled WGS sequence"/>
</dbReference>
<keyword evidence="1" id="KW-0175">Coiled coil</keyword>